<feature type="region of interest" description="Disordered" evidence="1">
    <location>
        <begin position="1"/>
        <end position="41"/>
    </location>
</feature>
<dbReference type="InterPro" id="IPR043502">
    <property type="entry name" value="DNA/RNA_pol_sf"/>
</dbReference>
<dbReference type="GO" id="GO:0071897">
    <property type="term" value="P:DNA biosynthetic process"/>
    <property type="evidence" value="ECO:0007669"/>
    <property type="project" value="UniProtKB-ARBA"/>
</dbReference>
<dbReference type="OrthoDB" id="3695078at2759"/>
<gene>
    <name evidence="2" type="ORF">FWK35_00032251</name>
</gene>
<dbReference type="PANTHER" id="PTHR24559">
    <property type="entry name" value="TRANSPOSON TY3-I GAG-POL POLYPROTEIN"/>
    <property type="match status" value="1"/>
</dbReference>
<dbReference type="Gene3D" id="3.10.10.10">
    <property type="entry name" value="HIV Type 1 Reverse Transcriptase, subunit A, domain 1"/>
    <property type="match status" value="1"/>
</dbReference>
<comment type="caution">
    <text evidence="2">The sequence shown here is derived from an EMBL/GenBank/DDBJ whole genome shotgun (WGS) entry which is preliminary data.</text>
</comment>
<feature type="compositionally biased region" description="Polar residues" evidence="1">
    <location>
        <begin position="1"/>
        <end position="10"/>
    </location>
</feature>
<dbReference type="SUPFAM" id="SSF56672">
    <property type="entry name" value="DNA/RNA polymerases"/>
    <property type="match status" value="1"/>
</dbReference>
<name>A0A6G0VW47_APHCR</name>
<proteinExistence type="predicted"/>
<organism evidence="2 3">
    <name type="scientific">Aphis craccivora</name>
    <name type="common">Cowpea aphid</name>
    <dbReference type="NCBI Taxonomy" id="307492"/>
    <lineage>
        <taxon>Eukaryota</taxon>
        <taxon>Metazoa</taxon>
        <taxon>Ecdysozoa</taxon>
        <taxon>Arthropoda</taxon>
        <taxon>Hexapoda</taxon>
        <taxon>Insecta</taxon>
        <taxon>Pterygota</taxon>
        <taxon>Neoptera</taxon>
        <taxon>Paraneoptera</taxon>
        <taxon>Hemiptera</taxon>
        <taxon>Sternorrhyncha</taxon>
        <taxon>Aphidomorpha</taxon>
        <taxon>Aphidoidea</taxon>
        <taxon>Aphididae</taxon>
        <taxon>Aphidini</taxon>
        <taxon>Aphis</taxon>
        <taxon>Aphis</taxon>
    </lineage>
</organism>
<protein>
    <submittedName>
        <fullName evidence="2">Transposon Ty3-I Gag-Pol polyprotein</fullName>
    </submittedName>
</protein>
<dbReference type="EMBL" id="VUJU01011171">
    <property type="protein sequence ID" value="KAF0711707.1"/>
    <property type="molecule type" value="Genomic_DNA"/>
</dbReference>
<accession>A0A6G0VW47</accession>
<evidence type="ECO:0000313" key="2">
    <source>
        <dbReference type="EMBL" id="KAF0711707.1"/>
    </source>
</evidence>
<feature type="compositionally biased region" description="Basic residues" evidence="1">
    <location>
        <begin position="23"/>
        <end position="33"/>
    </location>
</feature>
<dbReference type="InterPro" id="IPR053134">
    <property type="entry name" value="RNA-dir_DNA_polymerase"/>
</dbReference>
<sequence>MFNPKITSGVRSCPVKTAEPPEKHRKNRRKYPRKSIENDVPVEEPQFVTMNRVNGSVMETGSGQLDNTPGKSLRIENVSDKCEDITDVHPIKIDAEQEKLTQQLLICPVTSWDLSEEFIPYPRENCKRRDSDTDSTFELRQRFSDLWTGVLESPIATVSTGKTTVMSVPLPAIELEFALGAVVELLDSQAARTYVKPWMAKKFGRSFTEELEIVRMVYGRTREITEFSEFRARIVDLEVSSRAAVLDDLIGNVFLAHDFLRNPVTPVTVGVDLTTAGFPEGEYSMWVKAVLRRYPEECSVEVGRTRVIEHQIRLKDPNPVALNAYGYSREKNEVIAEKVRVMEKQGFVEPSISPWAAPVVLVKKKDGSRRFCVDYRRLYILFSKSCIQK</sequence>
<evidence type="ECO:0000313" key="3">
    <source>
        <dbReference type="Proteomes" id="UP000478052"/>
    </source>
</evidence>
<evidence type="ECO:0000256" key="1">
    <source>
        <dbReference type="SAM" id="MobiDB-lite"/>
    </source>
</evidence>
<dbReference type="Proteomes" id="UP000478052">
    <property type="component" value="Unassembled WGS sequence"/>
</dbReference>
<keyword evidence="3" id="KW-1185">Reference proteome</keyword>
<dbReference type="AlphaFoldDB" id="A0A6G0VW47"/>
<reference evidence="2 3" key="1">
    <citation type="submission" date="2019-08" db="EMBL/GenBank/DDBJ databases">
        <title>Whole genome of Aphis craccivora.</title>
        <authorList>
            <person name="Voronova N.V."/>
            <person name="Shulinski R.S."/>
            <person name="Bandarenka Y.V."/>
            <person name="Zhorov D.G."/>
            <person name="Warner D."/>
        </authorList>
    </citation>
    <scope>NUCLEOTIDE SEQUENCE [LARGE SCALE GENOMIC DNA]</scope>
    <source>
        <strain evidence="2">180601</strain>
        <tissue evidence="2">Whole Body</tissue>
    </source>
</reference>